<feature type="region of interest" description="Disordered" evidence="1">
    <location>
        <begin position="704"/>
        <end position="771"/>
    </location>
</feature>
<dbReference type="PANTHER" id="PTHR28079:SF1">
    <property type="entry name" value="RNA POLYMERASE I-SPECIFIC TRANSCRIPTION INITIATION FACTOR RRN5"/>
    <property type="match status" value="1"/>
</dbReference>
<reference evidence="2 3" key="1">
    <citation type="submission" date="2019-10" db="EMBL/GenBank/DDBJ databases">
        <authorList>
            <person name="Palmer J.M."/>
        </authorList>
    </citation>
    <scope>NUCLEOTIDE SEQUENCE [LARGE SCALE GENOMIC DNA]</scope>
    <source>
        <strain evidence="2 3">TWF696</strain>
    </source>
</reference>
<dbReference type="GO" id="GO:0000500">
    <property type="term" value="C:RNA polymerase I upstream activating factor complex"/>
    <property type="evidence" value="ECO:0007669"/>
    <property type="project" value="InterPro"/>
</dbReference>
<evidence type="ECO:0000313" key="3">
    <source>
        <dbReference type="Proteomes" id="UP001375240"/>
    </source>
</evidence>
<feature type="compositionally biased region" description="Basic and acidic residues" evidence="1">
    <location>
        <begin position="116"/>
        <end position="129"/>
    </location>
</feature>
<feature type="compositionally biased region" description="Basic and acidic residues" evidence="1">
    <location>
        <begin position="551"/>
        <end position="562"/>
    </location>
</feature>
<feature type="compositionally biased region" description="Basic and acidic residues" evidence="1">
    <location>
        <begin position="146"/>
        <end position="160"/>
    </location>
</feature>
<sequence>MARSDDSDDGDQQGREMDGAAELEMALGAAGMSASEETTHIRTKRTAAKSVITGKRPAEEISSSSDADNGNSAVRTRGPRKKKKKKKAKVDSGSDDGPGPEIIDVDSSEDDFDDGSADRRQFYFEEHYNSETSDDEEPTALLTLRRNKEAANAARREQKAGKVGGGSTAQPPHTPSKKNARGKAKPLVNEPYRELLNQAIDDARTRTVYPEVGKLYPSEIGGVYWTAAEKQRFFRALPCIGRHNAVALAAEVVSKSVIEVQGYLHALERALRERLAQQHVPRYSLLMMEDIPAAVEVSEECEAALENEADRTAEFIANVETKERGTEAEVIDIERARDVRARRIAGERLDDALIEPLNWIVLSERIFMASEHGRSADRPTIQNRMLENLAALVTSITRRLVHISLFQAHQRLKNTSRLRDRPPEVILRDTAAAIKMLGMPTTSEEYWRRLPRRFKLNVVNGKKGVGRGLTPEYMKYEEVEEAMKVYEDTGFYAAPAAAGGRQGLQAGSEESEEGGWETEDEDLERVVREAGAGGSDDSDSSLLDDDLDADDGPKRQDGKSEMAKYLETPVDIISYLSEPPERPLRKMQIRDVLDELHFINDDENYLNAVDKLHSMLEERRLWKLLGGWKERKEDIVERIVQAEKGIPDQPELAAWRRLEKWKRQDWREKAGKWVPIWRQKYYSRLWEMERPRRLKRSHKKIPYARRKKGLRAEEEDGESDQTSASNSEASDDDSSDSDSEASGSSDSGSSDSGTSDSSSEVSDSEDGSESE</sequence>
<dbReference type="GO" id="GO:0042790">
    <property type="term" value="P:nucleolar large rRNA transcription by RNA polymerase I"/>
    <property type="evidence" value="ECO:0007669"/>
    <property type="project" value="InterPro"/>
</dbReference>
<name>A0AAV9UQA4_9PEZI</name>
<dbReference type="PANTHER" id="PTHR28079">
    <property type="entry name" value="RNA POLYMERASE I-SPECIFIC TRANSCRIPTION INITIATION FACTOR RRN5"/>
    <property type="match status" value="1"/>
</dbReference>
<feature type="compositionally biased region" description="Acidic residues" evidence="1">
    <location>
        <begin position="509"/>
        <end position="523"/>
    </location>
</feature>
<dbReference type="GO" id="GO:0001181">
    <property type="term" value="F:RNA polymerase I general transcription initiation factor activity"/>
    <property type="evidence" value="ECO:0007669"/>
    <property type="project" value="TreeGrafter"/>
</dbReference>
<dbReference type="EMBL" id="JAVHNQ010000005">
    <property type="protein sequence ID" value="KAK6346812.1"/>
    <property type="molecule type" value="Genomic_DNA"/>
</dbReference>
<comment type="caution">
    <text evidence="2">The sequence shown here is derived from an EMBL/GenBank/DDBJ whole genome shotgun (WGS) entry which is preliminary data.</text>
</comment>
<dbReference type="InterPro" id="IPR039601">
    <property type="entry name" value="Rrn5"/>
</dbReference>
<feature type="compositionally biased region" description="Acidic residues" evidence="1">
    <location>
        <begin position="762"/>
        <end position="771"/>
    </location>
</feature>
<feature type="compositionally biased region" description="Low complexity" evidence="1">
    <location>
        <begin position="499"/>
        <end position="508"/>
    </location>
</feature>
<feature type="region of interest" description="Disordered" evidence="1">
    <location>
        <begin position="1"/>
        <end position="184"/>
    </location>
</feature>
<gene>
    <name evidence="2" type="ORF">TWF696_006920</name>
</gene>
<evidence type="ECO:0000313" key="2">
    <source>
        <dbReference type="EMBL" id="KAK6346812.1"/>
    </source>
</evidence>
<feature type="compositionally biased region" description="Acidic residues" evidence="1">
    <location>
        <begin position="536"/>
        <end position="550"/>
    </location>
</feature>
<accession>A0AAV9UQA4</accession>
<feature type="region of interest" description="Disordered" evidence="1">
    <location>
        <begin position="499"/>
        <end position="562"/>
    </location>
</feature>
<feature type="compositionally biased region" description="Low complexity" evidence="1">
    <location>
        <begin position="20"/>
        <end position="32"/>
    </location>
</feature>
<keyword evidence="3" id="KW-1185">Reference proteome</keyword>
<feature type="compositionally biased region" description="Acidic residues" evidence="1">
    <location>
        <begin position="729"/>
        <end position="739"/>
    </location>
</feature>
<feature type="compositionally biased region" description="Acidic residues" evidence="1">
    <location>
        <begin position="1"/>
        <end position="11"/>
    </location>
</feature>
<protein>
    <submittedName>
        <fullName evidence="2">Uncharacterized protein</fullName>
    </submittedName>
</protein>
<organism evidence="2 3">
    <name type="scientific">Orbilia brochopaga</name>
    <dbReference type="NCBI Taxonomy" id="3140254"/>
    <lineage>
        <taxon>Eukaryota</taxon>
        <taxon>Fungi</taxon>
        <taxon>Dikarya</taxon>
        <taxon>Ascomycota</taxon>
        <taxon>Pezizomycotina</taxon>
        <taxon>Orbiliomycetes</taxon>
        <taxon>Orbiliales</taxon>
        <taxon>Orbiliaceae</taxon>
        <taxon>Orbilia</taxon>
    </lineage>
</organism>
<feature type="compositionally biased region" description="Basic residues" evidence="1">
    <location>
        <begin position="77"/>
        <end position="88"/>
    </location>
</feature>
<evidence type="ECO:0000256" key="1">
    <source>
        <dbReference type="SAM" id="MobiDB-lite"/>
    </source>
</evidence>
<feature type="compositionally biased region" description="Acidic residues" evidence="1">
    <location>
        <begin position="103"/>
        <end position="115"/>
    </location>
</feature>
<feature type="compositionally biased region" description="Basic residues" evidence="1">
    <location>
        <begin position="175"/>
        <end position="184"/>
    </location>
</feature>
<feature type="compositionally biased region" description="Low complexity" evidence="1">
    <location>
        <begin position="740"/>
        <end position="761"/>
    </location>
</feature>
<dbReference type="GO" id="GO:0006361">
    <property type="term" value="P:transcription initiation at RNA polymerase I promoter"/>
    <property type="evidence" value="ECO:0007669"/>
    <property type="project" value="TreeGrafter"/>
</dbReference>
<feature type="compositionally biased region" description="Low complexity" evidence="1">
    <location>
        <begin position="62"/>
        <end position="73"/>
    </location>
</feature>
<proteinExistence type="predicted"/>
<dbReference type="Proteomes" id="UP001375240">
    <property type="component" value="Unassembled WGS sequence"/>
</dbReference>
<dbReference type="GO" id="GO:0000182">
    <property type="term" value="F:rDNA binding"/>
    <property type="evidence" value="ECO:0007669"/>
    <property type="project" value="TreeGrafter"/>
</dbReference>
<dbReference type="AlphaFoldDB" id="A0AAV9UQA4"/>